<evidence type="ECO:0000313" key="1">
    <source>
        <dbReference type="EMBL" id="KAI8671892.1"/>
    </source>
</evidence>
<accession>A0ACC0R3K9</accession>
<protein>
    <submittedName>
        <fullName evidence="1">Fungal-trans domain-containing protein</fullName>
    </submittedName>
</protein>
<keyword evidence="2" id="KW-1185">Reference proteome</keyword>
<evidence type="ECO:0000313" key="2">
    <source>
        <dbReference type="Proteomes" id="UP001065298"/>
    </source>
</evidence>
<sequence length="260" mass="29726">MGHTKDGAGQGTDPDVPQLTGEMLLSLAENAPRQVNITKDTSLDSTLSSFFLYASYGNLNNTGHARFYVTQSISLAQSQDLTREDGYFTLLEREREERHRLFWLLCVTERTIALQHRWPVNLRSCVAKAQVIDSNKPAVMHHFMNHIHLFDSLPCSLYEWHPQSDNHQPGYGTLAYNMNKELCTIQPNKSVIESQRFDTLMTHQWLRVPMWRLPFGKKPSPACSQSWAITPPGSPARYWKDDYGCQRSKDCHGIGMVRSI</sequence>
<dbReference type="EMBL" id="CM046506">
    <property type="protein sequence ID" value="KAI8671892.1"/>
    <property type="molecule type" value="Genomic_DNA"/>
</dbReference>
<reference evidence="1" key="1">
    <citation type="submission" date="2022-06" db="EMBL/GenBank/DDBJ databases">
        <title>Fusarium solani species complex genomes reveal bases of compartmentalisation and animal pathogenesis.</title>
        <authorList>
            <person name="Tsai I.J."/>
        </authorList>
    </citation>
    <scope>NUCLEOTIDE SEQUENCE</scope>
    <source>
        <strain evidence="1">Fu6.1</strain>
    </source>
</reference>
<gene>
    <name evidence="1" type="ORF">NCS57_00665700</name>
</gene>
<comment type="caution">
    <text evidence="1">The sequence shown here is derived from an EMBL/GenBank/DDBJ whole genome shotgun (WGS) entry which is preliminary data.</text>
</comment>
<proteinExistence type="predicted"/>
<name>A0ACC0R3K9_9HYPO</name>
<dbReference type="Proteomes" id="UP001065298">
    <property type="component" value="Chromosome 4"/>
</dbReference>
<organism evidence="1 2">
    <name type="scientific">Fusarium keratoplasticum</name>
    <dbReference type="NCBI Taxonomy" id="1328300"/>
    <lineage>
        <taxon>Eukaryota</taxon>
        <taxon>Fungi</taxon>
        <taxon>Dikarya</taxon>
        <taxon>Ascomycota</taxon>
        <taxon>Pezizomycotina</taxon>
        <taxon>Sordariomycetes</taxon>
        <taxon>Hypocreomycetidae</taxon>
        <taxon>Hypocreales</taxon>
        <taxon>Nectriaceae</taxon>
        <taxon>Fusarium</taxon>
        <taxon>Fusarium solani species complex</taxon>
    </lineage>
</organism>